<comment type="catalytic activity">
    <reaction evidence="4">
        <text>L-serine + acetyl-CoA = O-acetyl-L-serine + CoA</text>
        <dbReference type="Rhea" id="RHEA:24560"/>
        <dbReference type="ChEBI" id="CHEBI:33384"/>
        <dbReference type="ChEBI" id="CHEBI:57287"/>
        <dbReference type="ChEBI" id="CHEBI:57288"/>
        <dbReference type="ChEBI" id="CHEBI:58340"/>
        <dbReference type="EC" id="2.3.1.30"/>
    </reaction>
</comment>
<evidence type="ECO:0000313" key="5">
    <source>
        <dbReference type="EMBL" id="MFD1670829.1"/>
    </source>
</evidence>
<dbReference type="SUPFAM" id="SSF52317">
    <property type="entry name" value="Class I glutamine amidotransferase-like"/>
    <property type="match status" value="1"/>
</dbReference>
<comment type="pathway">
    <text evidence="4">Amino-acid biosynthesis; L-cysteine biosynthesis; L-cysteine from L-serine: step 1/2.</text>
</comment>
<proteinExistence type="inferred from homology"/>
<feature type="active site" description="Acyl-thioester intermediate" evidence="4">
    <location>
        <position position="112"/>
    </location>
</feature>
<gene>
    <name evidence="5" type="ORF">ACFQ5M_01825</name>
</gene>
<dbReference type="Gene3D" id="3.40.50.880">
    <property type="match status" value="1"/>
</dbReference>
<evidence type="ECO:0000256" key="2">
    <source>
        <dbReference type="ARBA" id="ARBA00022679"/>
    </source>
</evidence>
<feature type="site" description="Important for substrate specificity" evidence="4">
    <location>
        <position position="161"/>
    </location>
</feature>
<dbReference type="PANTHER" id="PTHR20919:SF0">
    <property type="entry name" value="HOMOSERINE O-SUCCINYLTRANSFERASE"/>
    <property type="match status" value="1"/>
</dbReference>
<keyword evidence="3 4" id="KW-0012">Acyltransferase</keyword>
<dbReference type="GO" id="GO:0008899">
    <property type="term" value="F:homoserine O-succinyltransferase activity"/>
    <property type="evidence" value="ECO:0007669"/>
    <property type="project" value="UniProtKB-EC"/>
</dbReference>
<keyword evidence="4" id="KW-0963">Cytoplasm</keyword>
<comment type="function">
    <text evidence="4">Transfers an acetyl group from acetyl-CoA to L-serine, forming acetyl-L-serine.</text>
</comment>
<comment type="caution">
    <text evidence="4">Lacks conserved residue(s) required for the propagation of feature annotation.</text>
</comment>
<dbReference type="PANTHER" id="PTHR20919">
    <property type="entry name" value="HOMOSERINE O-SUCCINYLTRANSFERASE"/>
    <property type="match status" value="1"/>
</dbReference>
<dbReference type="EMBL" id="JBHTOP010000002">
    <property type="protein sequence ID" value="MFD1670829.1"/>
    <property type="molecule type" value="Genomic_DNA"/>
</dbReference>
<evidence type="ECO:0000256" key="4">
    <source>
        <dbReference type="HAMAP-Rule" id="MF_00295"/>
    </source>
</evidence>
<keyword evidence="1 4" id="KW-0028">Amino-acid biosynthesis</keyword>
<keyword evidence="4" id="KW-0198">Cysteine biosynthesis</keyword>
<organism evidence="5 6">
    <name type="scientific">Agrilactobacillus yilanensis</name>
    <dbReference type="NCBI Taxonomy" id="2485997"/>
    <lineage>
        <taxon>Bacteria</taxon>
        <taxon>Bacillati</taxon>
        <taxon>Bacillota</taxon>
        <taxon>Bacilli</taxon>
        <taxon>Lactobacillales</taxon>
        <taxon>Lactobacillaceae</taxon>
        <taxon>Agrilactobacillus</taxon>
    </lineage>
</organism>
<protein>
    <recommendedName>
        <fullName evidence="4">Serine O-acetyltransferase</fullName>
        <shortName evidence="4">SAT</shortName>
        <ecNumber evidence="4">2.3.1.30</ecNumber>
    </recommendedName>
</protein>
<comment type="caution">
    <text evidence="5">The sequence shown here is derived from an EMBL/GenBank/DDBJ whole genome shotgun (WGS) entry which is preliminary data.</text>
</comment>
<evidence type="ECO:0000256" key="3">
    <source>
        <dbReference type="ARBA" id="ARBA00023315"/>
    </source>
</evidence>
<sequence length="266" mass="30994">MNCRQLHIGILNLMHHKINTNHDFQQILTRYPEYDVQLHFYYPRHYYDGREIPTAVLKQLQPLDLAEVSKLDAFIITGSPIEQLPFEDVTYIHEIQALLKVLEKVPQRLYFCWGAMVALHELYQIGKHDLPQKIFGAYPHQILTEAPILSGLTNGFIAPHARYAESNIWDIEAHPELVEVAKSRTDNLFLIQNQQGNENFLFSHLEYGGSGLADEYQREVTAHPERHYAKPHATAASVLTLEREAFPWQHTQQQFFKNWLQQIQTN</sequence>
<accession>A0ABW4J3A9</accession>
<comment type="similarity">
    <text evidence="4">Belongs to the MetA family.</text>
</comment>
<evidence type="ECO:0000313" key="6">
    <source>
        <dbReference type="Proteomes" id="UP001597267"/>
    </source>
</evidence>
<feature type="active site" evidence="4">
    <location>
        <position position="206"/>
    </location>
</feature>
<dbReference type="Pfam" id="PF04204">
    <property type="entry name" value="HTS"/>
    <property type="match status" value="1"/>
</dbReference>
<evidence type="ECO:0000256" key="1">
    <source>
        <dbReference type="ARBA" id="ARBA00022605"/>
    </source>
</evidence>
<dbReference type="EC" id="2.3.1.30" evidence="4"/>
<dbReference type="RefSeq" id="WP_125712637.1">
    <property type="nucleotide sequence ID" value="NZ_JBHTOP010000002.1"/>
</dbReference>
<feature type="binding site" evidence="4">
    <location>
        <position position="218"/>
    </location>
    <ligand>
        <name>substrate</name>
    </ligand>
</feature>
<dbReference type="InterPro" id="IPR029062">
    <property type="entry name" value="Class_I_gatase-like"/>
</dbReference>
<dbReference type="PIRSF" id="PIRSF000450">
    <property type="entry name" value="H_ser_succinyltr"/>
    <property type="match status" value="1"/>
</dbReference>
<keyword evidence="2 4" id="KW-0808">Transferase</keyword>
<feature type="binding site" evidence="4">
    <location>
        <position position="133"/>
    </location>
    <ligand>
        <name>substrate</name>
    </ligand>
</feature>
<dbReference type="Proteomes" id="UP001597267">
    <property type="component" value="Unassembled WGS sequence"/>
</dbReference>
<name>A0ABW4J3A9_9LACO</name>
<dbReference type="InterPro" id="IPR033752">
    <property type="entry name" value="MetA_family"/>
</dbReference>
<comment type="subcellular location">
    <subcellularLocation>
        <location evidence="4">Cytoplasm</location>
    </subcellularLocation>
</comment>
<feature type="site" description="Important for acyl-CoA specificity" evidence="4">
    <location>
        <position position="82"/>
    </location>
</feature>
<reference evidence="6" key="1">
    <citation type="journal article" date="2019" name="Int. J. Syst. Evol. Microbiol.">
        <title>The Global Catalogue of Microorganisms (GCM) 10K type strain sequencing project: providing services to taxonomists for standard genome sequencing and annotation.</title>
        <authorList>
            <consortium name="The Broad Institute Genomics Platform"/>
            <consortium name="The Broad Institute Genome Sequencing Center for Infectious Disease"/>
            <person name="Wu L."/>
            <person name="Ma J."/>
        </authorList>
    </citation>
    <scope>NUCLEOTIDE SEQUENCE [LARGE SCALE GENOMIC DNA]</scope>
    <source>
        <strain evidence="6">CCM 8896</strain>
    </source>
</reference>
<dbReference type="HAMAP" id="MF_00295">
    <property type="entry name" value="MetA_acyltransf"/>
    <property type="match status" value="1"/>
</dbReference>
<keyword evidence="6" id="KW-1185">Reference proteome</keyword>
<feature type="active site" description="Proton acceptor" evidence="4">
    <location>
        <position position="204"/>
    </location>
</feature>